<dbReference type="SUPFAM" id="SSF53335">
    <property type="entry name" value="S-adenosyl-L-methionine-dependent methyltransferases"/>
    <property type="match status" value="1"/>
</dbReference>
<organism evidence="1 2">
    <name type="scientific">Rhizobium rosettiformans W3</name>
    <dbReference type="NCBI Taxonomy" id="538378"/>
    <lineage>
        <taxon>Bacteria</taxon>
        <taxon>Pseudomonadati</taxon>
        <taxon>Pseudomonadota</taxon>
        <taxon>Alphaproteobacteria</taxon>
        <taxon>Hyphomicrobiales</taxon>
        <taxon>Rhizobiaceae</taxon>
        <taxon>Rhizobium/Agrobacterium group</taxon>
        <taxon>Rhizobium</taxon>
    </lineage>
</organism>
<proteinExistence type="predicted"/>
<reference evidence="1 2" key="1">
    <citation type="submission" date="2019-04" db="EMBL/GenBank/DDBJ databases">
        <title>genome sequence of strain W3.</title>
        <authorList>
            <person name="Gao J."/>
            <person name="Sun J."/>
        </authorList>
    </citation>
    <scope>NUCLEOTIDE SEQUENCE [LARGE SCALE GENOMIC DNA]</scope>
    <source>
        <strain evidence="1 2">W3</strain>
    </source>
</reference>
<evidence type="ECO:0008006" key="3">
    <source>
        <dbReference type="Google" id="ProtNLM"/>
    </source>
</evidence>
<dbReference type="InterPro" id="IPR029063">
    <property type="entry name" value="SAM-dependent_MTases_sf"/>
</dbReference>
<dbReference type="RefSeq" id="WP_136540356.1">
    <property type="nucleotide sequence ID" value="NZ_STGU01000004.1"/>
</dbReference>
<sequence length="201" mass="23172">MTINVTDPAMGNSGYARIAHDYYPTPEWMTENLADLFEDHPDSPIHLDKDWWEPACGEGHIAEVIKARSTGTCYATDLIYRGYGKGGCDFLKQKEAPKGVQMIFTNPPYGDTAELFIQHALNLMKPVDGSVIMLMRNEYDCSKKRMKWFGDHPAYFGKAVATTRPRWIEGSTGSPRHNYAWYLWDWRSTDQEPRIFYFNKN</sequence>
<dbReference type="GO" id="GO:0003676">
    <property type="term" value="F:nucleic acid binding"/>
    <property type="evidence" value="ECO:0007669"/>
    <property type="project" value="InterPro"/>
</dbReference>
<evidence type="ECO:0000313" key="2">
    <source>
        <dbReference type="Proteomes" id="UP000307378"/>
    </source>
</evidence>
<comment type="caution">
    <text evidence="1">The sequence shown here is derived from an EMBL/GenBank/DDBJ whole genome shotgun (WGS) entry which is preliminary data.</text>
</comment>
<gene>
    <name evidence="1" type="ORF">FAA86_10475</name>
</gene>
<dbReference type="GO" id="GO:0032259">
    <property type="term" value="P:methylation"/>
    <property type="evidence" value="ECO:0007669"/>
    <property type="project" value="InterPro"/>
</dbReference>
<dbReference type="EMBL" id="STGU01000004">
    <property type="protein sequence ID" value="THV36911.1"/>
    <property type="molecule type" value="Genomic_DNA"/>
</dbReference>
<dbReference type="Proteomes" id="UP000307378">
    <property type="component" value="Unassembled WGS sequence"/>
</dbReference>
<dbReference type="AlphaFoldDB" id="A0A4S8Q1F0"/>
<dbReference type="Gene3D" id="3.40.50.150">
    <property type="entry name" value="Vaccinia Virus protein VP39"/>
    <property type="match status" value="1"/>
</dbReference>
<dbReference type="GO" id="GO:0008168">
    <property type="term" value="F:methyltransferase activity"/>
    <property type="evidence" value="ECO:0007669"/>
    <property type="project" value="InterPro"/>
</dbReference>
<dbReference type="PROSITE" id="PS00092">
    <property type="entry name" value="N6_MTASE"/>
    <property type="match status" value="1"/>
</dbReference>
<evidence type="ECO:0000313" key="1">
    <source>
        <dbReference type="EMBL" id="THV36911.1"/>
    </source>
</evidence>
<protein>
    <recommendedName>
        <fullName evidence="3">Methyltransferase</fullName>
    </recommendedName>
</protein>
<name>A0A4S8Q1F0_9HYPH</name>
<dbReference type="InterPro" id="IPR002052">
    <property type="entry name" value="DNA_methylase_N6_adenine_CS"/>
</dbReference>
<accession>A0A4S8Q1F0</accession>